<evidence type="ECO:0000313" key="1">
    <source>
        <dbReference type="EMBL" id="CDG47885.1"/>
    </source>
</evidence>
<dbReference type="EMBL" id="FR904233">
    <property type="protein sequence ID" value="CDG47885.1"/>
    <property type="molecule type" value="Genomic_DNA"/>
</dbReference>
<sequence length="63" mass="7205">MIELNPCPFCKSGETYVSPNRCNAGIHSYTLNHYCDLIRGNITFTGNSEEEVKSFWNCEKGRE</sequence>
<dbReference type="AlphaFoldDB" id="A0A068RB12"/>
<accession>A0A068RB12</accession>
<gene>
    <name evidence="1" type="ORF">SCTVLC_1167</name>
</gene>
<proteinExistence type="predicted"/>
<organism evidence="1">
    <name type="scientific">Serratia symbiotica SCt-VLC</name>
    <dbReference type="NCBI Taxonomy" id="1347341"/>
    <lineage>
        <taxon>Bacteria</taxon>
        <taxon>Pseudomonadati</taxon>
        <taxon>Pseudomonadota</taxon>
        <taxon>Gammaproteobacteria</taxon>
        <taxon>Enterobacterales</taxon>
        <taxon>Yersiniaceae</taxon>
        <taxon>Serratia</taxon>
        <taxon>Serratia symbiotica</taxon>
    </lineage>
</organism>
<reference evidence="1" key="2">
    <citation type="journal article" date="2014" name="Genome Biol. Evol.">
        <title>Settling down: the genome of Serratia symbiotica from the aphid Cinara tujafilina zooms in on the process of accommodation to a cooperative intracellular life.</title>
        <authorList>
            <person name="Manzano-Marin A."/>
            <person name="Latorre A."/>
        </authorList>
    </citation>
    <scope>NUCLEOTIDE SEQUENCE</scope>
    <source>
        <strain evidence="1">SCt-VLC</strain>
    </source>
</reference>
<protein>
    <submittedName>
        <fullName evidence="1">Uncharacterized protein</fullName>
    </submittedName>
</protein>
<reference evidence="1" key="1">
    <citation type="submission" date="2013-06" db="EMBL/GenBank/DDBJ databases">
        <authorList>
            <person name="Mazano-Marin A."/>
        </authorList>
    </citation>
    <scope>NUCLEOTIDE SEQUENCE</scope>
    <source>
        <strain evidence="1">SCt-VLC</strain>
    </source>
</reference>
<name>A0A068RB12_9GAMM</name>